<dbReference type="eggNOG" id="ENOG50334VK">
    <property type="taxonomic scope" value="Bacteria"/>
</dbReference>
<dbReference type="RefSeq" id="WP_007320061.1">
    <property type="nucleotide sequence ID" value="NZ_BAEH01000127.1"/>
</dbReference>
<dbReference type="OrthoDB" id="3544242at2"/>
<protein>
    <recommendedName>
        <fullName evidence="4">Lipid droplet-associated protein</fullName>
    </recommendedName>
</protein>
<name>H0R6M5_9ACTN</name>
<dbReference type="InterPro" id="IPR047728">
    <property type="entry name" value="LipDrop-assoc"/>
</dbReference>
<feature type="region of interest" description="Disordered" evidence="1">
    <location>
        <begin position="100"/>
        <end position="189"/>
    </location>
</feature>
<accession>H0R6M5</accession>
<evidence type="ECO:0000313" key="2">
    <source>
        <dbReference type="EMBL" id="GAB20726.1"/>
    </source>
</evidence>
<feature type="compositionally biased region" description="Low complexity" evidence="1">
    <location>
        <begin position="100"/>
        <end position="154"/>
    </location>
</feature>
<sequence length="272" mass="28503">MIRPPYTARVAAGLLATVVEETRKLPTYAVTLPMTAVSQALQAGMRMQQNVAELAIKGDTVFDGLFGKTEEQPSWAVFDEDSEATPPATEKLALVQPVDTPTSAPAAPAPVAAKPTTTPTKRTKPAADQPEAAKATKAAAKAPAKTAPAKATKAAAKRAKPAATKSTTTKPKAAAKSAGPSASNGRFALYSSAPDDVTSSKKAAPAKTDDAAFDGIVGELDYDALTLAQLRAKLRVIELEDLRTLATYEKANRARTPFLTMLENRIATKSEK</sequence>
<keyword evidence="3" id="KW-1185">Reference proteome</keyword>
<reference evidence="2 3" key="1">
    <citation type="submission" date="2011-12" db="EMBL/GenBank/DDBJ databases">
        <title>Whole genome shotgun sequence of Gordonia effusa NBRC 100432.</title>
        <authorList>
            <person name="Yoshida I."/>
            <person name="Takarada H."/>
            <person name="Hosoyama A."/>
            <person name="Tsuchikane K."/>
            <person name="Katsumata H."/>
            <person name="Yamazaki S."/>
            <person name="Fujita N."/>
        </authorList>
    </citation>
    <scope>NUCLEOTIDE SEQUENCE [LARGE SCALE GENOMIC DNA]</scope>
    <source>
        <strain evidence="2 3">NBRC 100432</strain>
    </source>
</reference>
<evidence type="ECO:0000313" key="3">
    <source>
        <dbReference type="Proteomes" id="UP000035034"/>
    </source>
</evidence>
<dbReference type="EMBL" id="BAEH01000127">
    <property type="protein sequence ID" value="GAB20726.1"/>
    <property type="molecule type" value="Genomic_DNA"/>
</dbReference>
<evidence type="ECO:0008006" key="4">
    <source>
        <dbReference type="Google" id="ProtNLM"/>
    </source>
</evidence>
<dbReference type="Proteomes" id="UP000035034">
    <property type="component" value="Unassembled WGS sequence"/>
</dbReference>
<feature type="compositionally biased region" description="Low complexity" evidence="1">
    <location>
        <begin position="161"/>
        <end position="183"/>
    </location>
</feature>
<gene>
    <name evidence="2" type="ORF">GOEFS_127_00090</name>
</gene>
<comment type="caution">
    <text evidence="2">The sequence shown here is derived from an EMBL/GenBank/DDBJ whole genome shotgun (WGS) entry which is preliminary data.</text>
</comment>
<proteinExistence type="predicted"/>
<dbReference type="STRING" id="1077974.GOEFS_127_00090"/>
<dbReference type="AlphaFoldDB" id="H0R6M5"/>
<evidence type="ECO:0000256" key="1">
    <source>
        <dbReference type="SAM" id="MobiDB-lite"/>
    </source>
</evidence>
<organism evidence="2 3">
    <name type="scientific">Gordonia effusa NBRC 100432</name>
    <dbReference type="NCBI Taxonomy" id="1077974"/>
    <lineage>
        <taxon>Bacteria</taxon>
        <taxon>Bacillati</taxon>
        <taxon>Actinomycetota</taxon>
        <taxon>Actinomycetes</taxon>
        <taxon>Mycobacteriales</taxon>
        <taxon>Gordoniaceae</taxon>
        <taxon>Gordonia</taxon>
    </lineage>
</organism>
<dbReference type="NCBIfam" id="NF033649">
    <property type="entry name" value="LipDrop_Rv1109c"/>
    <property type="match status" value="1"/>
</dbReference>